<dbReference type="SUPFAM" id="SSF49452">
    <property type="entry name" value="Starch-binding domain-like"/>
    <property type="match status" value="1"/>
</dbReference>
<evidence type="ECO:0000256" key="1">
    <source>
        <dbReference type="SAM" id="SignalP"/>
    </source>
</evidence>
<evidence type="ECO:0000313" key="3">
    <source>
        <dbReference type="Proteomes" id="UP000538666"/>
    </source>
</evidence>
<proteinExistence type="predicted"/>
<organism evidence="2 3">
    <name type="scientific">Silvibacterium bohemicum</name>
    <dbReference type="NCBI Taxonomy" id="1577686"/>
    <lineage>
        <taxon>Bacteria</taxon>
        <taxon>Pseudomonadati</taxon>
        <taxon>Acidobacteriota</taxon>
        <taxon>Terriglobia</taxon>
        <taxon>Terriglobales</taxon>
        <taxon>Acidobacteriaceae</taxon>
        <taxon>Silvibacterium</taxon>
    </lineage>
</organism>
<gene>
    <name evidence="2" type="ORF">HNQ77_000082</name>
</gene>
<comment type="caution">
    <text evidence="2">The sequence shown here is derived from an EMBL/GenBank/DDBJ whole genome shotgun (WGS) entry which is preliminary data.</text>
</comment>
<keyword evidence="1" id="KW-0732">Signal</keyword>
<dbReference type="InterPro" id="IPR013784">
    <property type="entry name" value="Carb-bd-like_fold"/>
</dbReference>
<keyword evidence="3" id="KW-1185">Reference proteome</keyword>
<dbReference type="PROSITE" id="PS51257">
    <property type="entry name" value="PROKAR_LIPOPROTEIN"/>
    <property type="match status" value="1"/>
</dbReference>
<dbReference type="RefSeq" id="WP_231581097.1">
    <property type="nucleotide sequence ID" value="NZ_JACHEK010000001.1"/>
</dbReference>
<dbReference type="Gene3D" id="2.60.40.10">
    <property type="entry name" value="Immunoglobulins"/>
    <property type="match status" value="1"/>
</dbReference>
<protein>
    <submittedName>
        <fullName evidence="2">Plastocyanin</fullName>
    </submittedName>
</protein>
<dbReference type="Pfam" id="PF13620">
    <property type="entry name" value="CarboxypepD_reg"/>
    <property type="match status" value="1"/>
</dbReference>
<feature type="chain" id="PRO_5032677673" evidence="1">
    <location>
        <begin position="23"/>
        <end position="256"/>
    </location>
</feature>
<dbReference type="InterPro" id="IPR013783">
    <property type="entry name" value="Ig-like_fold"/>
</dbReference>
<dbReference type="InterPro" id="IPR008972">
    <property type="entry name" value="Cupredoxin"/>
</dbReference>
<evidence type="ECO:0000313" key="2">
    <source>
        <dbReference type="EMBL" id="MBB6142144.1"/>
    </source>
</evidence>
<dbReference type="SUPFAM" id="SSF49503">
    <property type="entry name" value="Cupredoxins"/>
    <property type="match status" value="1"/>
</dbReference>
<dbReference type="GO" id="GO:0030246">
    <property type="term" value="F:carbohydrate binding"/>
    <property type="evidence" value="ECO:0007669"/>
    <property type="project" value="InterPro"/>
</dbReference>
<dbReference type="Proteomes" id="UP000538666">
    <property type="component" value="Unassembled WGS sequence"/>
</dbReference>
<name>A0A841JVY7_9BACT</name>
<accession>A0A841JVY7</accession>
<dbReference type="Gene3D" id="2.60.40.420">
    <property type="entry name" value="Cupredoxins - blue copper proteins"/>
    <property type="match status" value="1"/>
</dbReference>
<dbReference type="EMBL" id="JACHEK010000001">
    <property type="protein sequence ID" value="MBB6142144.1"/>
    <property type="molecule type" value="Genomic_DNA"/>
</dbReference>
<dbReference type="AlphaFoldDB" id="A0A841JVY7"/>
<sequence length="256" mass="26939">MRKILGIALCTLALAGAGCKKAATGGDGAMKNYVTIDPSTAGTISGTIHFTGQAPARVQIDMAQDPACTFADTNYTEQYVVHDGGLQNVFLYVKDGLGNKAYAPPSTPVVIDQKGCRYIPHVSGAMAGQPVKFTNSDGTMHNIHMTPTLSTNQAVDISEPPNDAAGEARTLTTPELMIPVRCNNHPWMQAFLNVVANPFYAVSDTNGHFTITGLPPGTYTVVAVHETLGTQTATVTVTAKQTASQDFTYASSSAAK</sequence>
<reference evidence="2 3" key="1">
    <citation type="submission" date="2020-08" db="EMBL/GenBank/DDBJ databases">
        <title>Genomic Encyclopedia of Type Strains, Phase IV (KMG-IV): sequencing the most valuable type-strain genomes for metagenomic binning, comparative biology and taxonomic classification.</title>
        <authorList>
            <person name="Goeker M."/>
        </authorList>
    </citation>
    <scope>NUCLEOTIDE SEQUENCE [LARGE SCALE GENOMIC DNA]</scope>
    <source>
        <strain evidence="2 3">DSM 103733</strain>
    </source>
</reference>
<feature type="signal peptide" evidence="1">
    <location>
        <begin position="1"/>
        <end position="22"/>
    </location>
</feature>